<dbReference type="RefSeq" id="WP_306072870.1">
    <property type="nucleotide sequence ID" value="NZ_JAROBZ020000001.1"/>
</dbReference>
<comment type="caution">
    <text evidence="9">The sequence shown here is derived from an EMBL/GenBank/DDBJ whole genome shotgun (WGS) entry which is preliminary data.</text>
</comment>
<keyword evidence="4 7" id="KW-0812">Transmembrane</keyword>
<accession>A0ABV4YUQ2</accession>
<feature type="transmembrane region" description="Helical" evidence="7">
    <location>
        <begin position="108"/>
        <end position="130"/>
    </location>
</feature>
<evidence type="ECO:0000256" key="5">
    <source>
        <dbReference type="ARBA" id="ARBA00022989"/>
    </source>
</evidence>
<dbReference type="Proteomes" id="UP001241748">
    <property type="component" value="Unassembled WGS sequence"/>
</dbReference>
<keyword evidence="5 7" id="KW-1133">Transmembrane helix</keyword>
<evidence type="ECO:0000256" key="1">
    <source>
        <dbReference type="ARBA" id="ARBA00004651"/>
    </source>
</evidence>
<sequence>MKFGRYKKWEISGHIVFSILALLAIIPFLLMLISSFTDEHTVVRNGYSFFPEKFSLAAYQYVFDQWQTIGKGYMVTVIVTTVGTFIGTSISALLGWTLSRKNLPGRSMLLFLVTFTMMFHGGLTAQYIIYTQIFELKNTIFGLILPNLLLNGYFVMTFRNYFETSIPGTLLEAAKIDGASEVKTFFKIVLPLSGPIIVTIALPLALLYWNDWTNGLYYLSHDSNLQSIQTILNNINENIKFLQNNNLGTANSDASSAELPSTTIRMAMAVVGVVPIICAFPFLQKWLVKGMTEGAVKE</sequence>
<dbReference type="PANTHER" id="PTHR43744">
    <property type="entry name" value="ABC TRANSPORTER PERMEASE PROTEIN MG189-RELATED-RELATED"/>
    <property type="match status" value="1"/>
</dbReference>
<evidence type="ECO:0000256" key="6">
    <source>
        <dbReference type="ARBA" id="ARBA00023136"/>
    </source>
</evidence>
<keyword evidence="10" id="KW-1185">Reference proteome</keyword>
<dbReference type="PANTHER" id="PTHR43744:SF9">
    <property type="entry name" value="POLYGALACTURONAN_RHAMNOGALACTURONAN TRANSPORT SYSTEM PERMEASE PROTEIN YTCP"/>
    <property type="match status" value="1"/>
</dbReference>
<comment type="subcellular location">
    <subcellularLocation>
        <location evidence="1 7">Cell membrane</location>
        <topology evidence="1 7">Multi-pass membrane protein</topology>
    </subcellularLocation>
</comment>
<dbReference type="EMBL" id="JAROBZ020000001">
    <property type="protein sequence ID" value="MFB3168584.1"/>
    <property type="molecule type" value="Genomic_DNA"/>
</dbReference>
<feature type="transmembrane region" description="Helical" evidence="7">
    <location>
        <begin position="264"/>
        <end position="283"/>
    </location>
</feature>
<evidence type="ECO:0000259" key="8">
    <source>
        <dbReference type="PROSITE" id="PS50928"/>
    </source>
</evidence>
<organism evidence="9 10">
    <name type="scientific">Neobacillus driksii</name>
    <dbReference type="NCBI Taxonomy" id="3035913"/>
    <lineage>
        <taxon>Bacteria</taxon>
        <taxon>Bacillati</taxon>
        <taxon>Bacillota</taxon>
        <taxon>Bacilli</taxon>
        <taxon>Bacillales</taxon>
        <taxon>Bacillaceae</taxon>
        <taxon>Neobacillus</taxon>
    </lineage>
</organism>
<gene>
    <name evidence="9" type="ORF">P5G62_015820</name>
</gene>
<dbReference type="InterPro" id="IPR000515">
    <property type="entry name" value="MetI-like"/>
</dbReference>
<evidence type="ECO:0000313" key="10">
    <source>
        <dbReference type="Proteomes" id="UP001241748"/>
    </source>
</evidence>
<keyword evidence="3" id="KW-1003">Cell membrane</keyword>
<evidence type="ECO:0000256" key="3">
    <source>
        <dbReference type="ARBA" id="ARBA00022475"/>
    </source>
</evidence>
<feature type="transmembrane region" description="Helical" evidence="7">
    <location>
        <begin position="12"/>
        <end position="33"/>
    </location>
</feature>
<feature type="transmembrane region" description="Helical" evidence="7">
    <location>
        <begin position="188"/>
        <end position="209"/>
    </location>
</feature>
<dbReference type="Pfam" id="PF00528">
    <property type="entry name" value="BPD_transp_1"/>
    <property type="match status" value="1"/>
</dbReference>
<feature type="domain" description="ABC transmembrane type-1" evidence="8">
    <location>
        <begin position="73"/>
        <end position="283"/>
    </location>
</feature>
<dbReference type="PROSITE" id="PS50928">
    <property type="entry name" value="ABC_TM1"/>
    <property type="match status" value="1"/>
</dbReference>
<dbReference type="SUPFAM" id="SSF161098">
    <property type="entry name" value="MetI-like"/>
    <property type="match status" value="1"/>
</dbReference>
<dbReference type="Gene3D" id="1.10.3720.10">
    <property type="entry name" value="MetI-like"/>
    <property type="match status" value="1"/>
</dbReference>
<proteinExistence type="inferred from homology"/>
<dbReference type="InterPro" id="IPR035906">
    <property type="entry name" value="MetI-like_sf"/>
</dbReference>
<feature type="transmembrane region" description="Helical" evidence="7">
    <location>
        <begin position="136"/>
        <end position="156"/>
    </location>
</feature>
<name>A0ABV4YUQ2_9BACI</name>
<keyword evidence="2 7" id="KW-0813">Transport</keyword>
<comment type="similarity">
    <text evidence="7">Belongs to the binding-protein-dependent transport system permease family.</text>
</comment>
<evidence type="ECO:0000256" key="7">
    <source>
        <dbReference type="RuleBase" id="RU363032"/>
    </source>
</evidence>
<evidence type="ECO:0000313" key="9">
    <source>
        <dbReference type="EMBL" id="MFB3168584.1"/>
    </source>
</evidence>
<evidence type="ECO:0000256" key="4">
    <source>
        <dbReference type="ARBA" id="ARBA00022692"/>
    </source>
</evidence>
<protein>
    <submittedName>
        <fullName evidence="9">Carbohydrate ABC transporter permease</fullName>
    </submittedName>
</protein>
<reference evidence="9 10" key="1">
    <citation type="submission" date="2024-05" db="EMBL/GenBank/DDBJ databases">
        <authorList>
            <person name="Venkateswaran K."/>
        </authorList>
    </citation>
    <scope>NUCLEOTIDE SEQUENCE [LARGE SCALE GENOMIC DNA]</scope>
    <source>
        <strain evidence="9 10">179-C4-2-HS</strain>
    </source>
</reference>
<dbReference type="CDD" id="cd06261">
    <property type="entry name" value="TM_PBP2"/>
    <property type="match status" value="1"/>
</dbReference>
<keyword evidence="6 7" id="KW-0472">Membrane</keyword>
<feature type="transmembrane region" description="Helical" evidence="7">
    <location>
        <begin position="73"/>
        <end position="96"/>
    </location>
</feature>
<evidence type="ECO:0000256" key="2">
    <source>
        <dbReference type="ARBA" id="ARBA00022448"/>
    </source>
</evidence>